<dbReference type="InterPro" id="IPR016154">
    <property type="entry name" value="Heat_shock_Hsp33_C"/>
</dbReference>
<name>A0A8T2TZ12_CERRI</name>
<dbReference type="EMBL" id="CM035415">
    <property type="protein sequence ID" value="KAH7427638.1"/>
    <property type="molecule type" value="Genomic_DNA"/>
</dbReference>
<sequence length="345" mass="37361">MASVSWRLCLTTLRSGEHRILFKKHVGLNPSSCFRHGTVRVITNCSCGSSEDVILRCISTTAEVSVLSISATHLVEEAQSRHKAAPTALATLGRALMGTLLLGALKDDAESIQINFMGDGPLGKLVAVATKDGLVKGFVDNPLCDIPLKANNKLNVGAAIGSGMLNVSRYHPSWKQPYLGTVPIYSGEIAEDIAHYLASSEQVNSAVGLGVNLRKDGSVQSAHGFLVQVLPYCSEDTLMKLEENIKKMRPLSETTEALYAHEILEAILHGIGIGDILSVSYPKYGPCDISGLKQRMLRAVTLLGPTDVKQLLEEQGHVEVRCEFCAEVLRFGRNELDPILEESLK</sequence>
<keyword evidence="5" id="KW-0676">Redox-active center</keyword>
<dbReference type="GO" id="GO:0005737">
    <property type="term" value="C:cytoplasm"/>
    <property type="evidence" value="ECO:0007669"/>
    <property type="project" value="InterPro"/>
</dbReference>
<dbReference type="PANTHER" id="PTHR30111">
    <property type="entry name" value="33 KDA CHAPERONIN"/>
    <property type="match status" value="1"/>
</dbReference>
<dbReference type="Proteomes" id="UP000825935">
    <property type="component" value="Chromosome 10"/>
</dbReference>
<keyword evidence="4" id="KW-0143">Chaperone</keyword>
<dbReference type="SUPFAM" id="SSF64397">
    <property type="entry name" value="Hsp33 domain"/>
    <property type="match status" value="1"/>
</dbReference>
<protein>
    <submittedName>
        <fullName evidence="6">Uncharacterized protein</fullName>
    </submittedName>
</protein>
<dbReference type="Gene3D" id="3.55.30.10">
    <property type="entry name" value="Hsp33 domain"/>
    <property type="match status" value="1"/>
</dbReference>
<keyword evidence="2" id="KW-0862">Zinc</keyword>
<gene>
    <name evidence="6" type="ORF">KP509_10G052800</name>
</gene>
<evidence type="ECO:0000256" key="4">
    <source>
        <dbReference type="ARBA" id="ARBA00023186"/>
    </source>
</evidence>
<evidence type="ECO:0000256" key="2">
    <source>
        <dbReference type="ARBA" id="ARBA00022833"/>
    </source>
</evidence>
<keyword evidence="7" id="KW-1185">Reference proteome</keyword>
<keyword evidence="1" id="KW-0963">Cytoplasm</keyword>
<dbReference type="SUPFAM" id="SSF118352">
    <property type="entry name" value="HSP33 redox switch-like"/>
    <property type="match status" value="1"/>
</dbReference>
<comment type="caution">
    <text evidence="6">The sequence shown here is derived from an EMBL/GenBank/DDBJ whole genome shotgun (WGS) entry which is preliminary data.</text>
</comment>
<organism evidence="6 7">
    <name type="scientific">Ceratopteris richardii</name>
    <name type="common">Triangle waterfern</name>
    <dbReference type="NCBI Taxonomy" id="49495"/>
    <lineage>
        <taxon>Eukaryota</taxon>
        <taxon>Viridiplantae</taxon>
        <taxon>Streptophyta</taxon>
        <taxon>Embryophyta</taxon>
        <taxon>Tracheophyta</taxon>
        <taxon>Polypodiopsida</taxon>
        <taxon>Polypodiidae</taxon>
        <taxon>Polypodiales</taxon>
        <taxon>Pteridineae</taxon>
        <taxon>Pteridaceae</taxon>
        <taxon>Parkerioideae</taxon>
        <taxon>Ceratopteris</taxon>
    </lineage>
</organism>
<dbReference type="PANTHER" id="PTHR30111:SF1">
    <property type="entry name" value="33 KDA CHAPERONIN"/>
    <property type="match status" value="1"/>
</dbReference>
<proteinExistence type="predicted"/>
<evidence type="ECO:0000256" key="1">
    <source>
        <dbReference type="ARBA" id="ARBA00022490"/>
    </source>
</evidence>
<accession>A0A8T2TZ12</accession>
<dbReference type="InterPro" id="IPR000397">
    <property type="entry name" value="Heat_shock_Hsp33"/>
</dbReference>
<dbReference type="AlphaFoldDB" id="A0A8T2TZ12"/>
<dbReference type="Gene3D" id="3.90.1280.10">
    <property type="entry name" value="HSP33 redox switch-like"/>
    <property type="match status" value="1"/>
</dbReference>
<dbReference type="OMA" id="DMQCECC"/>
<dbReference type="GO" id="GO:0042026">
    <property type="term" value="P:protein refolding"/>
    <property type="evidence" value="ECO:0007669"/>
    <property type="project" value="TreeGrafter"/>
</dbReference>
<dbReference type="GO" id="GO:0051082">
    <property type="term" value="F:unfolded protein binding"/>
    <property type="evidence" value="ECO:0007669"/>
    <property type="project" value="InterPro"/>
</dbReference>
<evidence type="ECO:0000256" key="3">
    <source>
        <dbReference type="ARBA" id="ARBA00023157"/>
    </source>
</evidence>
<evidence type="ECO:0000256" key="5">
    <source>
        <dbReference type="ARBA" id="ARBA00023284"/>
    </source>
</evidence>
<reference evidence="6" key="1">
    <citation type="submission" date="2021-08" db="EMBL/GenBank/DDBJ databases">
        <title>WGS assembly of Ceratopteris richardii.</title>
        <authorList>
            <person name="Marchant D.B."/>
            <person name="Chen G."/>
            <person name="Jenkins J."/>
            <person name="Shu S."/>
            <person name="Leebens-Mack J."/>
            <person name="Grimwood J."/>
            <person name="Schmutz J."/>
            <person name="Soltis P."/>
            <person name="Soltis D."/>
            <person name="Chen Z.-H."/>
        </authorList>
    </citation>
    <scope>NUCLEOTIDE SEQUENCE</scope>
    <source>
        <strain evidence="6">Whitten #5841</strain>
        <tissue evidence="6">Leaf</tissue>
    </source>
</reference>
<evidence type="ECO:0000313" key="7">
    <source>
        <dbReference type="Proteomes" id="UP000825935"/>
    </source>
</evidence>
<dbReference type="PIRSF" id="PIRSF005261">
    <property type="entry name" value="Heat_shock_Hsp33"/>
    <property type="match status" value="1"/>
</dbReference>
<dbReference type="InterPro" id="IPR016153">
    <property type="entry name" value="Heat_shock_Hsp33_N"/>
</dbReference>
<keyword evidence="3" id="KW-1015">Disulfide bond</keyword>
<dbReference type="Pfam" id="PF01430">
    <property type="entry name" value="HSP33"/>
    <property type="match status" value="1"/>
</dbReference>
<dbReference type="OrthoDB" id="10264121at2759"/>
<dbReference type="GO" id="GO:0044183">
    <property type="term" value="F:protein folding chaperone"/>
    <property type="evidence" value="ECO:0007669"/>
    <property type="project" value="TreeGrafter"/>
</dbReference>
<evidence type="ECO:0000313" key="6">
    <source>
        <dbReference type="EMBL" id="KAH7427638.1"/>
    </source>
</evidence>
<dbReference type="CDD" id="cd00498">
    <property type="entry name" value="Hsp33"/>
    <property type="match status" value="1"/>
</dbReference>